<feature type="transmembrane region" description="Helical" evidence="12">
    <location>
        <begin position="262"/>
        <end position="283"/>
    </location>
</feature>
<evidence type="ECO:0000256" key="7">
    <source>
        <dbReference type="ARBA" id="ARBA00022688"/>
    </source>
</evidence>
<dbReference type="NCBIfam" id="TIGR01475">
    <property type="entry name" value="ubiA_other"/>
    <property type="match status" value="1"/>
</dbReference>
<dbReference type="InterPro" id="IPR006371">
    <property type="entry name" value="Polyprenyltransferase_UbiA-li"/>
</dbReference>
<comment type="subcellular location">
    <subcellularLocation>
        <location evidence="2">Membrane</location>
        <topology evidence="2">Multi-pass membrane protein</topology>
    </subcellularLocation>
</comment>
<dbReference type="EC" id="2.5.1.39" evidence="11"/>
<feature type="transmembrane region" description="Helical" evidence="12">
    <location>
        <begin position="82"/>
        <end position="103"/>
    </location>
</feature>
<dbReference type="GO" id="GO:0006744">
    <property type="term" value="P:ubiquinone biosynthetic process"/>
    <property type="evidence" value="ECO:0007669"/>
    <property type="project" value="UniProtKB-KW"/>
</dbReference>
<evidence type="ECO:0000256" key="1">
    <source>
        <dbReference type="ARBA" id="ARBA00001946"/>
    </source>
</evidence>
<dbReference type="PANTHER" id="PTHR11048:SF28">
    <property type="entry name" value="4-HYDROXYBENZOATE POLYPRENYLTRANSFERASE, MITOCHONDRIAL"/>
    <property type="match status" value="1"/>
</dbReference>
<comment type="cofactor">
    <cofactor evidence="1">
        <name>Mg(2+)</name>
        <dbReference type="ChEBI" id="CHEBI:18420"/>
    </cofactor>
</comment>
<evidence type="ECO:0000256" key="5">
    <source>
        <dbReference type="ARBA" id="ARBA00022519"/>
    </source>
</evidence>
<dbReference type="FunFam" id="1.20.120.1780:FF:000001">
    <property type="entry name" value="4-hydroxybenzoate octaprenyltransferase"/>
    <property type="match status" value="1"/>
</dbReference>
<keyword evidence="5" id="KW-0997">Cell inner membrane</keyword>
<evidence type="ECO:0000256" key="12">
    <source>
        <dbReference type="SAM" id="Phobius"/>
    </source>
</evidence>
<keyword evidence="9 12" id="KW-1133">Transmembrane helix</keyword>
<evidence type="ECO:0000256" key="4">
    <source>
        <dbReference type="ARBA" id="ARBA00022475"/>
    </source>
</evidence>
<dbReference type="FunFam" id="1.10.357.140:FF:000008">
    <property type="entry name" value="4-hydroxybenzoate octaprenyltransferase"/>
    <property type="match status" value="1"/>
</dbReference>
<dbReference type="Proteomes" id="UP000885706">
    <property type="component" value="Unassembled WGS sequence"/>
</dbReference>
<dbReference type="InterPro" id="IPR044878">
    <property type="entry name" value="UbiA_sf"/>
</dbReference>
<sequence>MLKKIKITLKMIKIEHSIFALPFAFIGAFLAQRGIPPLEKCFWILVAMVSGRSVAMAFNRLVDKEIDAKNPRTQNRELPKGLLTQQWVWSFIFLCILLFFVATYHLNKIVFFLSPFALIIIMGYSFVKRFSWLTHLFLGLSLGLTPLGGWLAIKPTFSIIPLYLMIGVMFWVAGFDIIYACLDYEFDKKHKIHSIPAQFGIKNALYLSTIFHVITIICFFCVGRMAKLKSVYFYGLAIISALLLAEHIIVKPSDLSRINVAFFTINSIFSILMFLLICLSLSWT</sequence>
<evidence type="ECO:0000256" key="6">
    <source>
        <dbReference type="ARBA" id="ARBA00022679"/>
    </source>
</evidence>
<evidence type="ECO:0000256" key="2">
    <source>
        <dbReference type="ARBA" id="ARBA00004141"/>
    </source>
</evidence>
<keyword evidence="8 12" id="KW-0812">Transmembrane</keyword>
<keyword evidence="6" id="KW-0808">Transferase</keyword>
<comment type="similarity">
    <text evidence="3">Belongs to the UbiA prenyltransferase family.</text>
</comment>
<keyword evidence="7" id="KW-0831">Ubiquinone biosynthesis</keyword>
<evidence type="ECO:0000313" key="13">
    <source>
        <dbReference type="EMBL" id="HDD35686.1"/>
    </source>
</evidence>
<dbReference type="GO" id="GO:0005886">
    <property type="term" value="C:plasma membrane"/>
    <property type="evidence" value="ECO:0007669"/>
    <property type="project" value="TreeGrafter"/>
</dbReference>
<feature type="transmembrane region" description="Helical" evidence="12">
    <location>
        <begin position="159"/>
        <end position="182"/>
    </location>
</feature>
<dbReference type="AlphaFoldDB" id="A0A7V0IAI5"/>
<evidence type="ECO:0000256" key="9">
    <source>
        <dbReference type="ARBA" id="ARBA00022989"/>
    </source>
</evidence>
<feature type="transmembrane region" description="Helical" evidence="12">
    <location>
        <begin position="231"/>
        <end position="250"/>
    </location>
</feature>
<dbReference type="InterPro" id="IPR000537">
    <property type="entry name" value="UbiA_prenyltransferase"/>
</dbReference>
<feature type="transmembrane region" description="Helical" evidence="12">
    <location>
        <begin position="203"/>
        <end position="225"/>
    </location>
</feature>
<name>A0A7V0IAI5_DESA2</name>
<accession>A0A7V0IAI5</accession>
<evidence type="ECO:0000256" key="3">
    <source>
        <dbReference type="ARBA" id="ARBA00005985"/>
    </source>
</evidence>
<gene>
    <name evidence="13" type="ORF">ENF30_02680</name>
</gene>
<reference evidence="13" key="1">
    <citation type="journal article" date="2020" name="mSystems">
        <title>Genome- and Community-Level Interaction Insights into Carbon Utilization and Element Cycling Functions of Hydrothermarchaeota in Hydrothermal Sediment.</title>
        <authorList>
            <person name="Zhou Z."/>
            <person name="Liu Y."/>
            <person name="Xu W."/>
            <person name="Pan J."/>
            <person name="Luo Z.H."/>
            <person name="Li M."/>
        </authorList>
    </citation>
    <scope>NUCLEOTIDE SEQUENCE [LARGE SCALE GENOMIC DNA]</scope>
    <source>
        <strain evidence="13">HyVt-113</strain>
    </source>
</reference>
<keyword evidence="10 12" id="KW-0472">Membrane</keyword>
<evidence type="ECO:0000256" key="10">
    <source>
        <dbReference type="ARBA" id="ARBA00023136"/>
    </source>
</evidence>
<dbReference type="Gene3D" id="1.20.120.1780">
    <property type="entry name" value="UbiA prenyltransferase"/>
    <property type="match status" value="1"/>
</dbReference>
<dbReference type="Gene3D" id="1.10.357.140">
    <property type="entry name" value="UbiA prenyltransferase"/>
    <property type="match status" value="1"/>
</dbReference>
<organism evidence="13">
    <name type="scientific">Desulfofervidus auxilii</name>
    <dbReference type="NCBI Taxonomy" id="1621989"/>
    <lineage>
        <taxon>Bacteria</taxon>
        <taxon>Pseudomonadati</taxon>
        <taxon>Thermodesulfobacteriota</taxon>
        <taxon>Candidatus Desulfofervidia</taxon>
        <taxon>Candidatus Desulfofervidales</taxon>
        <taxon>Candidatus Desulfofervidaceae</taxon>
        <taxon>Candidatus Desulfofervidus</taxon>
    </lineage>
</organism>
<evidence type="ECO:0000256" key="8">
    <source>
        <dbReference type="ARBA" id="ARBA00022692"/>
    </source>
</evidence>
<proteinExistence type="inferred from homology"/>
<dbReference type="InterPro" id="IPR039653">
    <property type="entry name" value="Prenyltransferase"/>
</dbReference>
<feature type="transmembrane region" description="Helical" evidence="12">
    <location>
        <begin position="109"/>
        <end position="127"/>
    </location>
</feature>
<evidence type="ECO:0000256" key="11">
    <source>
        <dbReference type="ARBA" id="ARBA00034524"/>
    </source>
</evidence>
<dbReference type="EMBL" id="DQWQ01000116">
    <property type="protein sequence ID" value="HDD35686.1"/>
    <property type="molecule type" value="Genomic_DNA"/>
</dbReference>
<protein>
    <recommendedName>
        <fullName evidence="11">4-hydroxybenzoate polyprenyltransferase</fullName>
        <ecNumber evidence="11">2.5.1.39</ecNumber>
    </recommendedName>
</protein>
<comment type="caution">
    <text evidence="13">The sequence shown here is derived from an EMBL/GenBank/DDBJ whole genome shotgun (WGS) entry which is preliminary data.</text>
</comment>
<keyword evidence="4" id="KW-1003">Cell membrane</keyword>
<dbReference type="CDD" id="cd13959">
    <property type="entry name" value="PT_UbiA_COQ2"/>
    <property type="match status" value="1"/>
</dbReference>
<dbReference type="PANTHER" id="PTHR11048">
    <property type="entry name" value="PRENYLTRANSFERASES"/>
    <property type="match status" value="1"/>
</dbReference>
<dbReference type="GO" id="GO:0008412">
    <property type="term" value="F:4-hydroxybenzoate polyprenyltransferase activity"/>
    <property type="evidence" value="ECO:0007669"/>
    <property type="project" value="UniProtKB-EC"/>
</dbReference>
<dbReference type="Pfam" id="PF01040">
    <property type="entry name" value="UbiA"/>
    <property type="match status" value="1"/>
</dbReference>
<feature type="transmembrane region" description="Helical" evidence="12">
    <location>
        <begin position="134"/>
        <end position="153"/>
    </location>
</feature>